<gene>
    <name evidence="2" type="ORF">TIFTF001_035937</name>
</gene>
<dbReference type="Gramene" id="FCD_00037532-RA">
    <property type="protein sequence ID" value="FCD_00037532-RA:cds"/>
    <property type="gene ID" value="FCD_00037532"/>
</dbReference>
<evidence type="ECO:0000256" key="1">
    <source>
        <dbReference type="SAM" id="SignalP"/>
    </source>
</evidence>
<keyword evidence="1" id="KW-0732">Signal</keyword>
<proteinExistence type="predicted"/>
<name>A0AA88E2H0_FICCA</name>
<sequence>MLLLLFSLMRWIPCAANGLKAMRVKHLDVSKQNFLYRCRNDDQKVLILAATNTPYALDQSECRLVVDVLISEYTSLSQI</sequence>
<protein>
    <recommendedName>
        <fullName evidence="4">ATPase AAA-type core domain-containing protein</fullName>
    </recommendedName>
</protein>
<dbReference type="Proteomes" id="UP001187192">
    <property type="component" value="Unassembled WGS sequence"/>
</dbReference>
<keyword evidence="3" id="KW-1185">Reference proteome</keyword>
<comment type="caution">
    <text evidence="2">The sequence shown here is derived from an EMBL/GenBank/DDBJ whole genome shotgun (WGS) entry which is preliminary data.</text>
</comment>
<organism evidence="2 3">
    <name type="scientific">Ficus carica</name>
    <name type="common">Common fig</name>
    <dbReference type="NCBI Taxonomy" id="3494"/>
    <lineage>
        <taxon>Eukaryota</taxon>
        <taxon>Viridiplantae</taxon>
        <taxon>Streptophyta</taxon>
        <taxon>Embryophyta</taxon>
        <taxon>Tracheophyta</taxon>
        <taxon>Spermatophyta</taxon>
        <taxon>Magnoliopsida</taxon>
        <taxon>eudicotyledons</taxon>
        <taxon>Gunneridae</taxon>
        <taxon>Pentapetalae</taxon>
        <taxon>rosids</taxon>
        <taxon>fabids</taxon>
        <taxon>Rosales</taxon>
        <taxon>Moraceae</taxon>
        <taxon>Ficeae</taxon>
        <taxon>Ficus</taxon>
    </lineage>
</organism>
<evidence type="ECO:0000313" key="3">
    <source>
        <dbReference type="Proteomes" id="UP001187192"/>
    </source>
</evidence>
<feature type="signal peptide" evidence="1">
    <location>
        <begin position="1"/>
        <end position="16"/>
    </location>
</feature>
<evidence type="ECO:0008006" key="4">
    <source>
        <dbReference type="Google" id="ProtNLM"/>
    </source>
</evidence>
<accession>A0AA88E2H0</accession>
<reference evidence="2" key="1">
    <citation type="submission" date="2023-07" db="EMBL/GenBank/DDBJ databases">
        <title>draft genome sequence of fig (Ficus carica).</title>
        <authorList>
            <person name="Takahashi T."/>
            <person name="Nishimura K."/>
        </authorList>
    </citation>
    <scope>NUCLEOTIDE SEQUENCE</scope>
</reference>
<evidence type="ECO:0000313" key="2">
    <source>
        <dbReference type="EMBL" id="GMN66872.1"/>
    </source>
</evidence>
<dbReference type="AlphaFoldDB" id="A0AA88E2H0"/>
<feature type="chain" id="PRO_5041745307" description="ATPase AAA-type core domain-containing protein" evidence="1">
    <location>
        <begin position="17"/>
        <end position="79"/>
    </location>
</feature>
<dbReference type="EMBL" id="BTGU01000374">
    <property type="protein sequence ID" value="GMN66872.1"/>
    <property type="molecule type" value="Genomic_DNA"/>
</dbReference>